<comment type="similarity">
    <text evidence="4">Belongs to the MsrA Met sulfoxide reductase family.</text>
</comment>
<reference evidence="7" key="1">
    <citation type="submission" date="2016-10" db="EMBL/GenBank/DDBJ databases">
        <authorList>
            <person name="Varghese N."/>
            <person name="Submissions S."/>
        </authorList>
    </citation>
    <scope>NUCLEOTIDE SEQUENCE [LARGE SCALE GENOMIC DNA]</scope>
    <source>
        <strain evidence="7">930I</strain>
    </source>
</reference>
<dbReference type="GO" id="GO:0034599">
    <property type="term" value="P:cellular response to oxidative stress"/>
    <property type="evidence" value="ECO:0007669"/>
    <property type="project" value="TreeGrafter"/>
</dbReference>
<accession>A0A1G8AW13</accession>
<dbReference type="Pfam" id="PF01625">
    <property type="entry name" value="PMSR"/>
    <property type="match status" value="1"/>
</dbReference>
<dbReference type="PANTHER" id="PTHR42799:SF2">
    <property type="entry name" value="MITOCHONDRIAL PEPTIDE METHIONINE SULFOXIDE REDUCTASE"/>
    <property type="match status" value="1"/>
</dbReference>
<evidence type="ECO:0000313" key="7">
    <source>
        <dbReference type="Proteomes" id="UP000217076"/>
    </source>
</evidence>
<comment type="function">
    <text evidence="4">Has an important function as a repair enzyme for proteins that have been inactivated by oxidation. Catalyzes the reversible oxidation-reduction of methionine sulfoxide in proteins to methionine.</text>
</comment>
<dbReference type="GO" id="GO:0005737">
    <property type="term" value="C:cytoplasm"/>
    <property type="evidence" value="ECO:0007669"/>
    <property type="project" value="TreeGrafter"/>
</dbReference>
<dbReference type="RefSeq" id="WP_092618707.1">
    <property type="nucleotide sequence ID" value="NZ_FNCV01000005.1"/>
</dbReference>
<proteinExistence type="inferred from homology"/>
<evidence type="ECO:0000256" key="4">
    <source>
        <dbReference type="HAMAP-Rule" id="MF_01401"/>
    </source>
</evidence>
<dbReference type="GO" id="GO:0033744">
    <property type="term" value="F:L-methionine:thioredoxin-disulfide S-oxidoreductase activity"/>
    <property type="evidence" value="ECO:0007669"/>
    <property type="project" value="RHEA"/>
</dbReference>
<evidence type="ECO:0000259" key="5">
    <source>
        <dbReference type="Pfam" id="PF01625"/>
    </source>
</evidence>
<evidence type="ECO:0000313" key="6">
    <source>
        <dbReference type="EMBL" id="SDH24956.1"/>
    </source>
</evidence>
<gene>
    <name evidence="4" type="primary">msrA</name>
    <name evidence="6" type="ORF">SAMN05421742_105122</name>
</gene>
<organism evidence="6 7">
    <name type="scientific">Roseospirillum parvum</name>
    <dbReference type="NCBI Taxonomy" id="83401"/>
    <lineage>
        <taxon>Bacteria</taxon>
        <taxon>Pseudomonadati</taxon>
        <taxon>Pseudomonadota</taxon>
        <taxon>Alphaproteobacteria</taxon>
        <taxon>Rhodospirillales</taxon>
        <taxon>Rhodospirillaceae</taxon>
        <taxon>Roseospirillum</taxon>
    </lineage>
</organism>
<dbReference type="GO" id="GO:0008113">
    <property type="term" value="F:peptide-methionine (S)-S-oxide reductase activity"/>
    <property type="evidence" value="ECO:0007669"/>
    <property type="project" value="UniProtKB-UniRule"/>
</dbReference>
<dbReference type="OrthoDB" id="4174719at2"/>
<dbReference type="InterPro" id="IPR036509">
    <property type="entry name" value="Met_Sox_Rdtase_MsrA_sf"/>
</dbReference>
<dbReference type="AlphaFoldDB" id="A0A1G8AW13"/>
<dbReference type="SUPFAM" id="SSF55068">
    <property type="entry name" value="Peptide methionine sulfoxide reductase"/>
    <property type="match status" value="1"/>
</dbReference>
<dbReference type="InterPro" id="IPR050162">
    <property type="entry name" value="MsrA_MetSO_reductase"/>
</dbReference>
<feature type="domain" description="Peptide methionine sulphoxide reductase MsrA" evidence="5">
    <location>
        <begin position="6"/>
        <end position="158"/>
    </location>
</feature>
<evidence type="ECO:0000256" key="1">
    <source>
        <dbReference type="ARBA" id="ARBA00023002"/>
    </source>
</evidence>
<name>A0A1G8AW13_9PROT</name>
<protein>
    <recommendedName>
        <fullName evidence="4">Peptide methionine sulfoxide reductase MsrA</fullName>
        <shortName evidence="4">Protein-methionine-S-oxide reductase</shortName>
        <ecNumber evidence="4">1.8.4.11</ecNumber>
    </recommendedName>
    <alternativeName>
        <fullName evidence="4">Peptide-methionine (S)-S-oxide reductase</fullName>
        <shortName evidence="4">Peptide Met(O) reductase</shortName>
    </alternativeName>
</protein>
<comment type="catalytic activity">
    <reaction evidence="2 4">
        <text>L-methionyl-[protein] + [thioredoxin]-disulfide + H2O = L-methionyl-(S)-S-oxide-[protein] + [thioredoxin]-dithiol</text>
        <dbReference type="Rhea" id="RHEA:14217"/>
        <dbReference type="Rhea" id="RHEA-COMP:10698"/>
        <dbReference type="Rhea" id="RHEA-COMP:10700"/>
        <dbReference type="Rhea" id="RHEA-COMP:12313"/>
        <dbReference type="Rhea" id="RHEA-COMP:12315"/>
        <dbReference type="ChEBI" id="CHEBI:15377"/>
        <dbReference type="ChEBI" id="CHEBI:16044"/>
        <dbReference type="ChEBI" id="CHEBI:29950"/>
        <dbReference type="ChEBI" id="CHEBI:44120"/>
        <dbReference type="ChEBI" id="CHEBI:50058"/>
        <dbReference type="EC" id="1.8.4.11"/>
    </reaction>
</comment>
<dbReference type="STRING" id="83401.SAMN05421742_105122"/>
<evidence type="ECO:0000256" key="3">
    <source>
        <dbReference type="ARBA" id="ARBA00048782"/>
    </source>
</evidence>
<evidence type="ECO:0000256" key="2">
    <source>
        <dbReference type="ARBA" id="ARBA00047806"/>
    </source>
</evidence>
<dbReference type="HAMAP" id="MF_01401">
    <property type="entry name" value="MsrA"/>
    <property type="match status" value="1"/>
</dbReference>
<dbReference type="InterPro" id="IPR002569">
    <property type="entry name" value="Met_Sox_Rdtase_MsrA_dom"/>
</dbReference>
<keyword evidence="1 4" id="KW-0560">Oxidoreductase</keyword>
<sequence length="162" mass="17907">MPSKDAIFGAGCFWGVEVAFRRLDGVLDAEVGYCGGDPAGVSYEEVCTGRTGHAEVVRVIYDPERITYADLLATFFECHDPTQVNRQGPDVGTQYRSVIFPLDGEQLSAAQSAIEEHRNTRKGTAFGDLLRRPLATTIEDPRNYTKAEDYHQGYLARRGFGP</sequence>
<comment type="catalytic activity">
    <reaction evidence="3 4">
        <text>[thioredoxin]-disulfide + L-methionine + H2O = L-methionine (S)-S-oxide + [thioredoxin]-dithiol</text>
        <dbReference type="Rhea" id="RHEA:19993"/>
        <dbReference type="Rhea" id="RHEA-COMP:10698"/>
        <dbReference type="Rhea" id="RHEA-COMP:10700"/>
        <dbReference type="ChEBI" id="CHEBI:15377"/>
        <dbReference type="ChEBI" id="CHEBI:29950"/>
        <dbReference type="ChEBI" id="CHEBI:50058"/>
        <dbReference type="ChEBI" id="CHEBI:57844"/>
        <dbReference type="ChEBI" id="CHEBI:58772"/>
        <dbReference type="EC" id="1.8.4.11"/>
    </reaction>
</comment>
<dbReference type="PANTHER" id="PTHR42799">
    <property type="entry name" value="MITOCHONDRIAL PEPTIDE METHIONINE SULFOXIDE REDUCTASE"/>
    <property type="match status" value="1"/>
</dbReference>
<dbReference type="EMBL" id="FNCV01000005">
    <property type="protein sequence ID" value="SDH24956.1"/>
    <property type="molecule type" value="Genomic_DNA"/>
</dbReference>
<dbReference type="Proteomes" id="UP000217076">
    <property type="component" value="Unassembled WGS sequence"/>
</dbReference>
<dbReference type="Gene3D" id="3.30.1060.10">
    <property type="entry name" value="Peptide methionine sulphoxide reductase MsrA"/>
    <property type="match status" value="1"/>
</dbReference>
<feature type="active site" evidence="4">
    <location>
        <position position="12"/>
    </location>
</feature>
<dbReference type="EC" id="1.8.4.11" evidence="4"/>
<keyword evidence="7" id="KW-1185">Reference proteome</keyword>
<dbReference type="NCBIfam" id="TIGR00401">
    <property type="entry name" value="msrA"/>
    <property type="match status" value="1"/>
</dbReference>